<reference evidence="1" key="1">
    <citation type="submission" date="2022-07" db="EMBL/GenBank/DDBJ databases">
        <title>Phylogenomic reconstructions and comparative analyses of Kickxellomycotina fungi.</title>
        <authorList>
            <person name="Reynolds N.K."/>
            <person name="Stajich J.E."/>
            <person name="Barry K."/>
            <person name="Grigoriev I.V."/>
            <person name="Crous P."/>
            <person name="Smith M.E."/>
        </authorList>
    </citation>
    <scope>NUCLEOTIDE SEQUENCE</scope>
    <source>
        <strain evidence="1">NBRC 32514</strain>
    </source>
</reference>
<name>A0A9W7Y323_9FUNG</name>
<protein>
    <recommendedName>
        <fullName evidence="3">PAS domain-containing protein</fullName>
    </recommendedName>
</protein>
<accession>A0A9W7Y323</accession>
<keyword evidence="2" id="KW-1185">Reference proteome</keyword>
<dbReference type="InterPro" id="IPR018247">
    <property type="entry name" value="EF_Hand_1_Ca_BS"/>
</dbReference>
<proteinExistence type="predicted"/>
<dbReference type="PROSITE" id="PS00018">
    <property type="entry name" value="EF_HAND_1"/>
    <property type="match status" value="1"/>
</dbReference>
<comment type="caution">
    <text evidence="1">The sequence shown here is derived from an EMBL/GenBank/DDBJ whole genome shotgun (WGS) entry which is preliminary data.</text>
</comment>
<sequence>MPEASSDTQPSDRPMAYIAIHDKTPLMRVLYASSNIRQILQFAPSEVVGHPALAFVSHIKATDYSEQFGRLTNDTVLASHMLVDNRQGTPVLLRIIHFSCDNLEFNVALAVPHMPQQGLQQDSLAIRAAMAGSRASRVQACLVLESSAVAEHHSPLGPRVVFATRSVERVVGRPAEDIQGLGFMQLLAPHEVTRAALFLEGVAVSASVEYIVLRFAPATATTTAAATAATAGGEEYVSVEVLAAGSDDGALLLCRSMAAGSRGGNNDNDNDGYVSLDEIISSDAETSDISGIWRALR</sequence>
<dbReference type="Proteomes" id="UP001149813">
    <property type="component" value="Unassembled WGS sequence"/>
</dbReference>
<dbReference type="AlphaFoldDB" id="A0A9W7Y323"/>
<evidence type="ECO:0000313" key="2">
    <source>
        <dbReference type="Proteomes" id="UP001149813"/>
    </source>
</evidence>
<evidence type="ECO:0008006" key="3">
    <source>
        <dbReference type="Google" id="ProtNLM"/>
    </source>
</evidence>
<organism evidence="1 2">
    <name type="scientific">Coemansia erecta</name>
    <dbReference type="NCBI Taxonomy" id="147472"/>
    <lineage>
        <taxon>Eukaryota</taxon>
        <taxon>Fungi</taxon>
        <taxon>Fungi incertae sedis</taxon>
        <taxon>Zoopagomycota</taxon>
        <taxon>Kickxellomycotina</taxon>
        <taxon>Kickxellomycetes</taxon>
        <taxon>Kickxellales</taxon>
        <taxon>Kickxellaceae</taxon>
        <taxon>Coemansia</taxon>
    </lineage>
</organism>
<dbReference type="EMBL" id="JANBOJ010000058">
    <property type="protein sequence ID" value="KAJ1723652.1"/>
    <property type="molecule type" value="Genomic_DNA"/>
</dbReference>
<dbReference type="OrthoDB" id="411251at2759"/>
<gene>
    <name evidence="1" type="ORF">LPJ53_002035</name>
</gene>
<evidence type="ECO:0000313" key="1">
    <source>
        <dbReference type="EMBL" id="KAJ1723652.1"/>
    </source>
</evidence>